<accession>A0AAJ5ZG21</accession>
<dbReference type="Pfam" id="PF00248">
    <property type="entry name" value="Aldo_ket_red"/>
    <property type="match status" value="1"/>
</dbReference>
<feature type="domain" description="NADP-dependent oxidoreductase" evidence="1">
    <location>
        <begin position="17"/>
        <end position="284"/>
    </location>
</feature>
<reference evidence="3" key="2">
    <citation type="journal article" date="2023" name="Nat. Commun.">
        <title>Cultivation of marine bacteria of the SAR202 clade.</title>
        <authorList>
            <person name="Lim Y."/>
            <person name="Seo J.H."/>
            <person name="Giovannoni S.J."/>
            <person name="Kang I."/>
            <person name="Cho J.C."/>
        </authorList>
    </citation>
    <scope>NUCLEOTIDE SEQUENCE</scope>
    <source>
        <strain evidence="3">JH1073</strain>
    </source>
</reference>
<dbReference type="CDD" id="cd19095">
    <property type="entry name" value="AKR_PA4992-like"/>
    <property type="match status" value="1"/>
</dbReference>
<organism evidence="3 4">
    <name type="scientific">Candidatus Lucifugimonas marina</name>
    <dbReference type="NCBI Taxonomy" id="3038979"/>
    <lineage>
        <taxon>Bacteria</taxon>
        <taxon>Bacillati</taxon>
        <taxon>Chloroflexota</taxon>
        <taxon>Dehalococcoidia</taxon>
        <taxon>SAR202 cluster</taxon>
        <taxon>Candidatus Lucifugimonadales</taxon>
        <taxon>Candidatus Lucifugimonadaceae</taxon>
        <taxon>Candidatus Lucifugimonas</taxon>
    </lineage>
</organism>
<dbReference type="InterPro" id="IPR053135">
    <property type="entry name" value="AKR2_Oxidoreductase"/>
</dbReference>
<dbReference type="InterPro" id="IPR036812">
    <property type="entry name" value="NAD(P)_OxRdtase_dom_sf"/>
</dbReference>
<dbReference type="Proteomes" id="UP001321249">
    <property type="component" value="Unassembled WGS sequence"/>
</dbReference>
<dbReference type="InterPro" id="IPR023210">
    <property type="entry name" value="NADP_OxRdtase_dom"/>
</dbReference>
<protein>
    <submittedName>
        <fullName evidence="3">Aldo/keto reductase</fullName>
    </submittedName>
</protein>
<evidence type="ECO:0000313" key="3">
    <source>
        <dbReference type="EMBL" id="WFG39449.1"/>
    </source>
</evidence>
<reference evidence="4" key="3">
    <citation type="submission" date="2023-06" db="EMBL/GenBank/DDBJ databases">
        <title>Pangenomics reveal diversification of enzyme families and niche specialization in globally abundant SAR202 bacteria.</title>
        <authorList>
            <person name="Saw J.H.W."/>
        </authorList>
    </citation>
    <scope>NUCLEOTIDE SEQUENCE [LARGE SCALE GENOMIC DNA]</scope>
    <source>
        <strain evidence="4">JH1073</strain>
    </source>
</reference>
<dbReference type="PANTHER" id="PTHR43312">
    <property type="entry name" value="D-THREO-ALDOSE 1-DEHYDROGENASE"/>
    <property type="match status" value="1"/>
</dbReference>
<evidence type="ECO:0000313" key="5">
    <source>
        <dbReference type="Proteomes" id="UP001321249"/>
    </source>
</evidence>
<dbReference type="RefSeq" id="WP_342823158.1">
    <property type="nucleotide sequence ID" value="NZ_CP046147.1"/>
</dbReference>
<dbReference type="AlphaFoldDB" id="A0AAJ5ZG21"/>
<evidence type="ECO:0000313" key="2">
    <source>
        <dbReference type="EMBL" id="MDG0865818.1"/>
    </source>
</evidence>
<dbReference type="EMBL" id="CP046147">
    <property type="protein sequence ID" value="WFG39449.1"/>
    <property type="molecule type" value="Genomic_DNA"/>
</dbReference>
<evidence type="ECO:0000259" key="1">
    <source>
        <dbReference type="Pfam" id="PF00248"/>
    </source>
</evidence>
<proteinExistence type="predicted"/>
<dbReference type="PRINTS" id="PR00069">
    <property type="entry name" value="ALDKETRDTASE"/>
</dbReference>
<sequence length="309" mass="34218">MAMETKRLGKIELEVGRLGVGLSEVGFNLEMTDVDQARDVINLALDSGVNFLDTAACYGISEELLGMVASERRDEFVLATKAGHYLPRGEGEDWTYDLIISSIDRSLERMKTDYVDLVQLHSCTVEVLERGDVIRALQDAKAAGKTRFVGYSGDNENAKWAVTSGLFDTLQTSFNLVDQSARTNLFADVETKDMGLIIKRPIGNAVWGADADPVPYKHIPEYAAEYFRRAGVMSKEGPLADNPNDRIRLALGFTFAHPEVDVTIVGTQRPHHMRSNLEMVAQPLGVSEATVQDLHARWDKLSAGWEQRG</sequence>
<name>A0AAJ5ZG21_9CHLR</name>
<dbReference type="Proteomes" id="UP001219901">
    <property type="component" value="Chromosome"/>
</dbReference>
<dbReference type="Gene3D" id="3.20.20.100">
    <property type="entry name" value="NADP-dependent oxidoreductase domain"/>
    <property type="match status" value="1"/>
</dbReference>
<dbReference type="PANTHER" id="PTHR43312:SF1">
    <property type="entry name" value="NADP-DEPENDENT OXIDOREDUCTASE DOMAIN-CONTAINING PROTEIN"/>
    <property type="match status" value="1"/>
</dbReference>
<keyword evidence="4" id="KW-1185">Reference proteome</keyword>
<dbReference type="InterPro" id="IPR020471">
    <property type="entry name" value="AKR"/>
</dbReference>
<dbReference type="EMBL" id="WMBE01000001">
    <property type="protein sequence ID" value="MDG0865818.1"/>
    <property type="molecule type" value="Genomic_DNA"/>
</dbReference>
<evidence type="ECO:0000313" key="4">
    <source>
        <dbReference type="Proteomes" id="UP001219901"/>
    </source>
</evidence>
<dbReference type="SUPFAM" id="SSF51430">
    <property type="entry name" value="NAD(P)-linked oxidoreductase"/>
    <property type="match status" value="1"/>
</dbReference>
<gene>
    <name evidence="2" type="ORF">GKO46_01860</name>
    <name evidence="3" type="ORF">GKO48_07400</name>
</gene>
<dbReference type="GO" id="GO:0016491">
    <property type="term" value="F:oxidoreductase activity"/>
    <property type="evidence" value="ECO:0007669"/>
    <property type="project" value="InterPro"/>
</dbReference>
<reference evidence="4 5" key="1">
    <citation type="submission" date="2019-11" db="EMBL/GenBank/DDBJ databases">
        <authorList>
            <person name="Cho J.-C."/>
        </authorList>
    </citation>
    <scope>NUCLEOTIDE SEQUENCE [LARGE SCALE GENOMIC DNA]</scope>
    <source>
        <strain evidence="3 4">JH1073</strain>
        <strain evidence="2 5">JH702</strain>
    </source>
</reference>